<dbReference type="SUPFAM" id="SSF101874">
    <property type="entry name" value="YceI-like"/>
    <property type="match status" value="1"/>
</dbReference>
<feature type="chain" id="PRO_5043556444" evidence="1">
    <location>
        <begin position="19"/>
        <end position="187"/>
    </location>
</feature>
<evidence type="ECO:0000259" key="2">
    <source>
        <dbReference type="Pfam" id="PF04264"/>
    </source>
</evidence>
<dbReference type="InterPro" id="IPR036761">
    <property type="entry name" value="TTHA0802/YceI-like_sf"/>
</dbReference>
<evidence type="ECO:0000313" key="3">
    <source>
        <dbReference type="EMBL" id="WPU63513.1"/>
    </source>
</evidence>
<dbReference type="Pfam" id="PF04264">
    <property type="entry name" value="YceI"/>
    <property type="match status" value="1"/>
</dbReference>
<proteinExistence type="predicted"/>
<protein>
    <submittedName>
        <fullName evidence="3">YceI family protein</fullName>
    </submittedName>
</protein>
<feature type="signal peptide" evidence="1">
    <location>
        <begin position="1"/>
        <end position="18"/>
    </location>
</feature>
<name>A0AAX4HJW0_9BACT</name>
<dbReference type="EMBL" id="CP139487">
    <property type="protein sequence ID" value="WPU63513.1"/>
    <property type="molecule type" value="Genomic_DNA"/>
</dbReference>
<organism evidence="3 4">
    <name type="scientific">Peredibacter starrii</name>
    <dbReference type="NCBI Taxonomy" id="28202"/>
    <lineage>
        <taxon>Bacteria</taxon>
        <taxon>Pseudomonadati</taxon>
        <taxon>Bdellovibrionota</taxon>
        <taxon>Bacteriovoracia</taxon>
        <taxon>Bacteriovoracales</taxon>
        <taxon>Bacteriovoracaceae</taxon>
        <taxon>Peredibacter</taxon>
    </lineage>
</organism>
<keyword evidence="4" id="KW-1185">Reference proteome</keyword>
<reference evidence="3 4" key="1">
    <citation type="submission" date="2023-11" db="EMBL/GenBank/DDBJ databases">
        <title>Peredibacter starrii A3.12.</title>
        <authorList>
            <person name="Mitchell R.J."/>
        </authorList>
    </citation>
    <scope>NUCLEOTIDE SEQUENCE [LARGE SCALE GENOMIC DNA]</scope>
    <source>
        <strain evidence="3 4">A3.12</strain>
    </source>
</reference>
<feature type="domain" description="Lipid/polyisoprenoid-binding YceI-like" evidence="2">
    <location>
        <begin position="43"/>
        <end position="181"/>
    </location>
</feature>
<dbReference type="Gene3D" id="2.40.128.110">
    <property type="entry name" value="Lipid/polyisoprenoid-binding, YceI-like"/>
    <property type="match status" value="1"/>
</dbReference>
<evidence type="ECO:0000256" key="1">
    <source>
        <dbReference type="SAM" id="SignalP"/>
    </source>
</evidence>
<sequence length="187" mass="19997">MKFLVFSSLLVLSVGAQAACVSKYVQEGSTLAWTAFKTPKKVGVGAKFDKFTITSKPAESIQAAIKGSTFTVDSSSVNSGNPARDKKIVDNFFTSAGKPIKIEGKVEKIEKDTASVAFTINGVTKSVPMKVAVVEKMATLTGSINVMDFSMSKELAALNEACKALHEDKTWADVDLKLDAKFDVSCK</sequence>
<evidence type="ECO:0000313" key="4">
    <source>
        <dbReference type="Proteomes" id="UP001324634"/>
    </source>
</evidence>
<dbReference type="KEGG" id="psti:SOO65_12520"/>
<dbReference type="RefSeq" id="WP_321390353.1">
    <property type="nucleotide sequence ID" value="NZ_CP139487.1"/>
</dbReference>
<dbReference type="AlphaFoldDB" id="A0AAX4HJW0"/>
<dbReference type="Proteomes" id="UP001324634">
    <property type="component" value="Chromosome"/>
</dbReference>
<dbReference type="InterPro" id="IPR007372">
    <property type="entry name" value="Lipid/polyisoprenoid-bd_YceI"/>
</dbReference>
<accession>A0AAX4HJW0</accession>
<gene>
    <name evidence="3" type="ORF">SOO65_12520</name>
</gene>
<keyword evidence="1" id="KW-0732">Signal</keyword>